<dbReference type="AlphaFoldDB" id="A0A9X2J6J1"/>
<comment type="caution">
    <text evidence="1">The sequence shown here is derived from an EMBL/GenBank/DDBJ whole genome shotgun (WGS) entry which is preliminary data.</text>
</comment>
<sequence>MGGSSEKPKVTAYYMGIHMGLGRGPVDELVQIRVGDQVAWSGSATSSQQVYIDKPMLFGGKEREGGIQGNLDIMMGEADQVASNGLRGMYNGETPPSFWLLLIQALRDKVSQGDTGPEDPVPGFRGMCTLFFDGLISITNPYPKPWKMRVRRTLKGWENDDPWYPEKAQILLMDSAIHAMNPAHILVECLTNRGWGKGLPRERLDVESYQTAADQLYSERFGLCLKWSRQDSLEQFIQTVLDHIGAGQYISRRTGLLTLNLVRDNYDSDALPLFDYSNGLLSIEEETLAVNEAAPSEIIVNWHDPISNEDRQAREQNLGAIQAAGAIFSQTVNYPGIPTFALACRVAQRDLRANLGLRRFKVRMDRRGYDIAPGGLFRISAPDRGIGNMVLRAGRVDYGTHREGAITITALQDVFGLPDTAYSQEQPSTWQPPNRVPQAAMDQQLFEVSYRDLCLKMSQVDLASLAYDAGFVAALGVRPNGMALDYKLLTRVGNDAYQERDTGDWVPSGVLQSDMAPLDSQVILVNGVDLDLVETATAALIGDEIVRVDALDTTTNILSLSRGCADTIPSNHSAGTRVWFYQDYVAGDTTEYLDSEEVSGKLLTRTTTQTLSESSATASTVTMDQRQARPYPPANVKINGVYWPENAISPLTITWSHRDRSLQRDVLVPWTDGDIGPEAGTTYNLRIYDEGNNEIQNDEGLTETTATATGSGGGGNAALLHFEGDDGATDFTDEYGGQWSGTDGIKISTAQSKFGSASLYCPTDNGSGLDRETEDQLAWGTGDASIDLWVYVEALNGSGSRGIVDSRSYGNYNQPRPCIYLATDNSIRYYVNGLARITSATNILSAGQWHHIALSRNSGTTKLYVDGVAVGSWTDSTNYTQDRYVLGGISDTDTLPGLGGWLDEFRVTNGIGRFPDDFTPPNAPYTTNPPTVLRIELESSRDGLTSREIYSHTLTMQ</sequence>
<proteinExistence type="predicted"/>
<dbReference type="Proteomes" id="UP001139028">
    <property type="component" value="Unassembled WGS sequence"/>
</dbReference>
<dbReference type="EMBL" id="JALBWM010000064">
    <property type="protein sequence ID" value="MCO1335459.1"/>
    <property type="molecule type" value="Genomic_DNA"/>
</dbReference>
<gene>
    <name evidence="1" type="ORF">MO867_14060</name>
</gene>
<dbReference type="SUPFAM" id="SSF49899">
    <property type="entry name" value="Concanavalin A-like lectins/glucanases"/>
    <property type="match status" value="1"/>
</dbReference>
<dbReference type="RefSeq" id="WP_252470017.1">
    <property type="nucleotide sequence ID" value="NZ_JALBWM010000064.1"/>
</dbReference>
<organism evidence="1 2">
    <name type="scientific">Microbulbifer okhotskensis</name>
    <dbReference type="NCBI Taxonomy" id="2926617"/>
    <lineage>
        <taxon>Bacteria</taxon>
        <taxon>Pseudomonadati</taxon>
        <taxon>Pseudomonadota</taxon>
        <taxon>Gammaproteobacteria</taxon>
        <taxon>Cellvibrionales</taxon>
        <taxon>Microbulbiferaceae</taxon>
        <taxon>Microbulbifer</taxon>
    </lineage>
</organism>
<protein>
    <submittedName>
        <fullName evidence="1">LamG domain-containing protein</fullName>
    </submittedName>
</protein>
<reference evidence="1" key="1">
    <citation type="journal article" date="2022" name="Arch. Microbiol.">
        <title>Microbulbifer okhotskensis sp. nov., isolated from a deep bottom sediment of the Okhotsk Sea.</title>
        <authorList>
            <person name="Romanenko L."/>
            <person name="Kurilenko V."/>
            <person name="Otstavnykh N."/>
            <person name="Velansky P."/>
            <person name="Isaeva M."/>
            <person name="Mikhailov V."/>
        </authorList>
    </citation>
    <scope>NUCLEOTIDE SEQUENCE</scope>
    <source>
        <strain evidence="1">OS29</strain>
    </source>
</reference>
<evidence type="ECO:0000313" key="1">
    <source>
        <dbReference type="EMBL" id="MCO1335459.1"/>
    </source>
</evidence>
<keyword evidence="2" id="KW-1185">Reference proteome</keyword>
<accession>A0A9X2J6J1</accession>
<evidence type="ECO:0000313" key="2">
    <source>
        <dbReference type="Proteomes" id="UP001139028"/>
    </source>
</evidence>
<name>A0A9X2J6J1_9GAMM</name>
<dbReference type="InterPro" id="IPR013320">
    <property type="entry name" value="ConA-like_dom_sf"/>
</dbReference>
<dbReference type="Gene3D" id="2.60.120.200">
    <property type="match status" value="1"/>
</dbReference>
<dbReference type="Pfam" id="PF13385">
    <property type="entry name" value="Laminin_G_3"/>
    <property type="match status" value="1"/>
</dbReference>